<reference evidence="10 11" key="1">
    <citation type="journal article" date="2017" name="Nat. Ecol. Evol.">
        <title>Scallop genome provides insights into evolution of bilaterian karyotype and development.</title>
        <authorList>
            <person name="Wang S."/>
            <person name="Zhang J."/>
            <person name="Jiao W."/>
            <person name="Li J."/>
            <person name="Xun X."/>
            <person name="Sun Y."/>
            <person name="Guo X."/>
            <person name="Huan P."/>
            <person name="Dong B."/>
            <person name="Zhang L."/>
            <person name="Hu X."/>
            <person name="Sun X."/>
            <person name="Wang J."/>
            <person name="Zhao C."/>
            <person name="Wang Y."/>
            <person name="Wang D."/>
            <person name="Huang X."/>
            <person name="Wang R."/>
            <person name="Lv J."/>
            <person name="Li Y."/>
            <person name="Zhang Z."/>
            <person name="Liu B."/>
            <person name="Lu W."/>
            <person name="Hui Y."/>
            <person name="Liang J."/>
            <person name="Zhou Z."/>
            <person name="Hou R."/>
            <person name="Li X."/>
            <person name="Liu Y."/>
            <person name="Li H."/>
            <person name="Ning X."/>
            <person name="Lin Y."/>
            <person name="Zhao L."/>
            <person name="Xing Q."/>
            <person name="Dou J."/>
            <person name="Li Y."/>
            <person name="Mao J."/>
            <person name="Guo H."/>
            <person name="Dou H."/>
            <person name="Li T."/>
            <person name="Mu C."/>
            <person name="Jiang W."/>
            <person name="Fu Q."/>
            <person name="Fu X."/>
            <person name="Miao Y."/>
            <person name="Liu J."/>
            <person name="Yu Q."/>
            <person name="Li R."/>
            <person name="Liao H."/>
            <person name="Li X."/>
            <person name="Kong Y."/>
            <person name="Jiang Z."/>
            <person name="Chourrout D."/>
            <person name="Li R."/>
            <person name="Bao Z."/>
        </authorList>
    </citation>
    <scope>NUCLEOTIDE SEQUENCE [LARGE SCALE GENOMIC DNA]</scope>
    <source>
        <strain evidence="10 11">PY_sf001</strain>
    </source>
</reference>
<dbReference type="Proteomes" id="UP000242188">
    <property type="component" value="Unassembled WGS sequence"/>
</dbReference>
<evidence type="ECO:0000256" key="4">
    <source>
        <dbReference type="ARBA" id="ARBA00022833"/>
    </source>
</evidence>
<feature type="compositionally biased region" description="Polar residues" evidence="8">
    <location>
        <begin position="1"/>
        <end position="20"/>
    </location>
</feature>
<dbReference type="EMBL" id="NEDP02076741">
    <property type="protein sequence ID" value="OWF35105.1"/>
    <property type="molecule type" value="Genomic_DNA"/>
</dbReference>
<dbReference type="Pfam" id="PF01753">
    <property type="entry name" value="zf-MYND"/>
    <property type="match status" value="1"/>
</dbReference>
<feature type="repeat" description="ANK" evidence="6">
    <location>
        <begin position="141"/>
        <end position="173"/>
    </location>
</feature>
<dbReference type="SUPFAM" id="SSF48403">
    <property type="entry name" value="Ankyrin repeat"/>
    <property type="match status" value="1"/>
</dbReference>
<dbReference type="PROSITE" id="PS50297">
    <property type="entry name" value="ANK_REP_REGION"/>
    <property type="match status" value="2"/>
</dbReference>
<dbReference type="GO" id="GO:0031436">
    <property type="term" value="C:BRCA1-BARD1 complex"/>
    <property type="evidence" value="ECO:0007669"/>
    <property type="project" value="TreeGrafter"/>
</dbReference>
<dbReference type="OrthoDB" id="6047994at2759"/>
<sequence length="427" mass="47692">MATTTEDSSSNNGNRSVSDMSKSELEMYRHGPETELSALVCHASESGDFTALRDYLQILSDTEPEKINETDKAGMTALHFAVSCQNLHAVSMLIRHGADVGAQDVLGFTPLFLATGRYPNLEVAKYLLTEGKSDVNVKTHSGATPLHGASLQGNIDCLKLLLEWNGDPRIEDEDGTTPFELAKDDETKAVLHDAIIVFDAKRDTVDAICAWCKQIPKAGLKRCGRCHVTMYCQRDCQVKHWKEGGHRIACSGFIVARPFHANERKGQGIQTSFYRVMGSTKPNVKVFMRNASEAPQKMEFLRNKRFVVKVQVPIGNLPCGEMMVYNADRTVEGFVYPKERGYEILANRIRTEGFMGVKAFFWAELTGDSDGSFRIFHGRCAPYQQWIYGRISECLKSCLRTLTPPPPPIFINFLPSSYSSTSTDYKE</sequence>
<dbReference type="GO" id="GO:0004842">
    <property type="term" value="F:ubiquitin-protein transferase activity"/>
    <property type="evidence" value="ECO:0007669"/>
    <property type="project" value="TreeGrafter"/>
</dbReference>
<dbReference type="GO" id="GO:0008270">
    <property type="term" value="F:zinc ion binding"/>
    <property type="evidence" value="ECO:0007669"/>
    <property type="project" value="UniProtKB-KW"/>
</dbReference>
<keyword evidence="4" id="KW-0862">Zinc</keyword>
<feature type="repeat" description="ANK" evidence="6">
    <location>
        <begin position="73"/>
        <end position="105"/>
    </location>
</feature>
<feature type="region of interest" description="Disordered" evidence="8">
    <location>
        <begin position="1"/>
        <end position="23"/>
    </location>
</feature>
<dbReference type="Gene3D" id="1.25.40.20">
    <property type="entry name" value="Ankyrin repeat-containing domain"/>
    <property type="match status" value="1"/>
</dbReference>
<evidence type="ECO:0000313" key="10">
    <source>
        <dbReference type="EMBL" id="OWF35105.1"/>
    </source>
</evidence>
<feature type="domain" description="MYND-type" evidence="9">
    <location>
        <begin position="209"/>
        <end position="250"/>
    </location>
</feature>
<name>A0A210PF36_MIZYE</name>
<dbReference type="SMART" id="SM00248">
    <property type="entry name" value="ANK"/>
    <property type="match status" value="3"/>
</dbReference>
<evidence type="ECO:0000256" key="1">
    <source>
        <dbReference type="ARBA" id="ARBA00022723"/>
    </source>
</evidence>
<accession>A0A210PF36</accession>
<protein>
    <submittedName>
        <fullName evidence="10">Ankyrin-1</fullName>
    </submittedName>
</protein>
<dbReference type="PANTHER" id="PTHR24171">
    <property type="entry name" value="ANKYRIN REPEAT DOMAIN-CONTAINING PROTEIN 39-RELATED"/>
    <property type="match status" value="1"/>
</dbReference>
<dbReference type="PROSITE" id="PS50088">
    <property type="entry name" value="ANK_REPEAT"/>
    <property type="match status" value="2"/>
</dbReference>
<dbReference type="InterPro" id="IPR002893">
    <property type="entry name" value="Znf_MYND"/>
</dbReference>
<proteinExistence type="predicted"/>
<dbReference type="PANTHER" id="PTHR24171:SF8">
    <property type="entry name" value="BRCA1-ASSOCIATED RING DOMAIN PROTEIN 1"/>
    <property type="match status" value="1"/>
</dbReference>
<dbReference type="GO" id="GO:0085020">
    <property type="term" value="P:protein K6-linked ubiquitination"/>
    <property type="evidence" value="ECO:0007669"/>
    <property type="project" value="TreeGrafter"/>
</dbReference>
<keyword evidence="3 7" id="KW-0863">Zinc-finger</keyword>
<evidence type="ECO:0000256" key="3">
    <source>
        <dbReference type="ARBA" id="ARBA00022771"/>
    </source>
</evidence>
<dbReference type="PROSITE" id="PS01360">
    <property type="entry name" value="ZF_MYND_1"/>
    <property type="match status" value="1"/>
</dbReference>
<evidence type="ECO:0000256" key="2">
    <source>
        <dbReference type="ARBA" id="ARBA00022737"/>
    </source>
</evidence>
<dbReference type="STRING" id="6573.A0A210PF36"/>
<comment type="caution">
    <text evidence="10">The sequence shown here is derived from an EMBL/GenBank/DDBJ whole genome shotgun (WGS) entry which is preliminary data.</text>
</comment>
<dbReference type="Gene3D" id="6.10.140.2220">
    <property type="match status" value="1"/>
</dbReference>
<evidence type="ECO:0000256" key="6">
    <source>
        <dbReference type="PROSITE-ProRule" id="PRU00023"/>
    </source>
</evidence>
<keyword evidence="2" id="KW-0677">Repeat</keyword>
<gene>
    <name evidence="10" type="ORF">KP79_PYT10940</name>
</gene>
<keyword evidence="5 6" id="KW-0040">ANK repeat</keyword>
<keyword evidence="1" id="KW-0479">Metal-binding</keyword>
<dbReference type="SUPFAM" id="SSF144232">
    <property type="entry name" value="HIT/MYND zinc finger-like"/>
    <property type="match status" value="1"/>
</dbReference>
<keyword evidence="11" id="KW-1185">Reference proteome</keyword>
<evidence type="ECO:0000256" key="8">
    <source>
        <dbReference type="SAM" id="MobiDB-lite"/>
    </source>
</evidence>
<dbReference type="Pfam" id="PF00023">
    <property type="entry name" value="Ank"/>
    <property type="match status" value="1"/>
</dbReference>
<evidence type="ECO:0000256" key="5">
    <source>
        <dbReference type="ARBA" id="ARBA00023043"/>
    </source>
</evidence>
<dbReference type="PROSITE" id="PS50865">
    <property type="entry name" value="ZF_MYND_2"/>
    <property type="match status" value="1"/>
</dbReference>
<dbReference type="InterPro" id="IPR036770">
    <property type="entry name" value="Ankyrin_rpt-contain_sf"/>
</dbReference>
<dbReference type="AlphaFoldDB" id="A0A210PF36"/>
<organism evidence="10 11">
    <name type="scientific">Mizuhopecten yessoensis</name>
    <name type="common">Japanese scallop</name>
    <name type="synonym">Patinopecten yessoensis</name>
    <dbReference type="NCBI Taxonomy" id="6573"/>
    <lineage>
        <taxon>Eukaryota</taxon>
        <taxon>Metazoa</taxon>
        <taxon>Spiralia</taxon>
        <taxon>Lophotrochozoa</taxon>
        <taxon>Mollusca</taxon>
        <taxon>Bivalvia</taxon>
        <taxon>Autobranchia</taxon>
        <taxon>Pteriomorphia</taxon>
        <taxon>Pectinida</taxon>
        <taxon>Pectinoidea</taxon>
        <taxon>Pectinidae</taxon>
        <taxon>Mizuhopecten</taxon>
    </lineage>
</organism>
<evidence type="ECO:0000313" key="11">
    <source>
        <dbReference type="Proteomes" id="UP000242188"/>
    </source>
</evidence>
<dbReference type="Pfam" id="PF12796">
    <property type="entry name" value="Ank_2"/>
    <property type="match status" value="1"/>
</dbReference>
<dbReference type="InterPro" id="IPR002110">
    <property type="entry name" value="Ankyrin_rpt"/>
</dbReference>
<evidence type="ECO:0000256" key="7">
    <source>
        <dbReference type="PROSITE-ProRule" id="PRU00134"/>
    </source>
</evidence>
<dbReference type="GO" id="GO:0070531">
    <property type="term" value="C:BRCA1-A complex"/>
    <property type="evidence" value="ECO:0007669"/>
    <property type="project" value="TreeGrafter"/>
</dbReference>
<evidence type="ECO:0000259" key="9">
    <source>
        <dbReference type="PROSITE" id="PS50865"/>
    </source>
</evidence>